<dbReference type="Proteomes" id="UP000271889">
    <property type="component" value="Unassembled WGS sequence"/>
</dbReference>
<accession>A0A3P7MCV0</accession>
<proteinExistence type="predicted"/>
<feature type="region of interest" description="Disordered" evidence="1">
    <location>
        <begin position="1"/>
        <end position="20"/>
    </location>
</feature>
<sequence length="74" mass="8294">MLPEKTGANVQPTRAQTRKPGRLAIHRTINKRSTDGGTDPPFKELPILQWEALGNSLLAIQYPVEQRSIGMNKR</sequence>
<dbReference type="EMBL" id="UYRV01112185">
    <property type="protein sequence ID" value="VDN27305.1"/>
    <property type="molecule type" value="Genomic_DNA"/>
</dbReference>
<evidence type="ECO:0000313" key="3">
    <source>
        <dbReference type="Proteomes" id="UP000271889"/>
    </source>
</evidence>
<protein>
    <submittedName>
        <fullName evidence="2">Uncharacterized protein</fullName>
    </submittedName>
</protein>
<gene>
    <name evidence="2" type="ORF">CGOC_LOCUS10619</name>
</gene>
<organism evidence="2 3">
    <name type="scientific">Cylicostephanus goldi</name>
    <name type="common">Nematode worm</name>
    <dbReference type="NCBI Taxonomy" id="71465"/>
    <lineage>
        <taxon>Eukaryota</taxon>
        <taxon>Metazoa</taxon>
        <taxon>Ecdysozoa</taxon>
        <taxon>Nematoda</taxon>
        <taxon>Chromadorea</taxon>
        <taxon>Rhabditida</taxon>
        <taxon>Rhabditina</taxon>
        <taxon>Rhabditomorpha</taxon>
        <taxon>Strongyloidea</taxon>
        <taxon>Strongylidae</taxon>
        <taxon>Cylicostephanus</taxon>
    </lineage>
</organism>
<name>A0A3P7MCV0_CYLGO</name>
<evidence type="ECO:0000313" key="2">
    <source>
        <dbReference type="EMBL" id="VDN27305.1"/>
    </source>
</evidence>
<keyword evidence="3" id="KW-1185">Reference proteome</keyword>
<reference evidence="2 3" key="1">
    <citation type="submission" date="2018-11" db="EMBL/GenBank/DDBJ databases">
        <authorList>
            <consortium name="Pathogen Informatics"/>
        </authorList>
    </citation>
    <scope>NUCLEOTIDE SEQUENCE [LARGE SCALE GENOMIC DNA]</scope>
</reference>
<dbReference type="AlphaFoldDB" id="A0A3P7MCV0"/>
<evidence type="ECO:0000256" key="1">
    <source>
        <dbReference type="SAM" id="MobiDB-lite"/>
    </source>
</evidence>